<evidence type="ECO:0000256" key="1">
    <source>
        <dbReference type="ARBA" id="ARBA00023251"/>
    </source>
</evidence>
<dbReference type="GO" id="GO:0047663">
    <property type="term" value="F:aminoglycoside 6'-N-acetyltransferase activity"/>
    <property type="evidence" value="ECO:0007669"/>
    <property type="project" value="UniProtKB-EC"/>
</dbReference>
<protein>
    <submittedName>
        <fullName evidence="3">Aminoglycoside N6'-acetyltransferase</fullName>
        <ecNumber evidence="3">2.3.1.82</ecNumber>
    </submittedName>
</protein>
<dbReference type="PANTHER" id="PTHR31438">
    <property type="entry name" value="LYSINE N-ACYLTRANSFERASE C17G9.06C-RELATED"/>
    <property type="match status" value="1"/>
</dbReference>
<dbReference type="InterPro" id="IPR016181">
    <property type="entry name" value="Acyl_CoA_acyltransferase"/>
</dbReference>
<evidence type="ECO:0000259" key="2">
    <source>
        <dbReference type="PROSITE" id="PS51186"/>
    </source>
</evidence>
<dbReference type="EC" id="2.3.1.82" evidence="3"/>
<dbReference type="HOGENOM" id="CLU_013985_12_3_6"/>
<dbReference type="Proteomes" id="UP000008555">
    <property type="component" value="Chromosome"/>
</dbReference>
<keyword evidence="3" id="KW-0012">Acyltransferase</keyword>
<reference evidence="3 4" key="1">
    <citation type="journal article" date="2009" name="Infect. Immun.">
        <title>Comparative genomics reveal extensive transposon-mediated genomic plasticity and diversity among potential effector proteins within the genus Coxiella.</title>
        <authorList>
            <person name="Beare P.A."/>
            <person name="Unsworth N."/>
            <person name="Andoh M."/>
            <person name="Voth D.E."/>
            <person name="Omsland A."/>
            <person name="Gilk S.D."/>
            <person name="Williams K.P."/>
            <person name="Sobral B.W."/>
            <person name="Kupko J.J.III."/>
            <person name="Porcella S.F."/>
            <person name="Samuel J.E."/>
            <person name="Heinzen R.A."/>
        </authorList>
    </citation>
    <scope>NUCLEOTIDE SEQUENCE [LARGE SCALE GENOMIC DNA]</scope>
    <source>
        <strain evidence="3 4">Dugway 5J108-111</strain>
    </source>
</reference>
<dbReference type="InterPro" id="IPR000182">
    <property type="entry name" value="GNAT_dom"/>
</dbReference>
<evidence type="ECO:0000313" key="4">
    <source>
        <dbReference type="Proteomes" id="UP000008555"/>
    </source>
</evidence>
<evidence type="ECO:0000313" key="3">
    <source>
        <dbReference type="EMBL" id="ABS76667.2"/>
    </source>
</evidence>
<gene>
    <name evidence="3" type="ordered locus">CBUD_0883</name>
</gene>
<dbReference type="AlphaFoldDB" id="A9KFH2"/>
<feature type="domain" description="N-acetyltransferase" evidence="2">
    <location>
        <begin position="24"/>
        <end position="196"/>
    </location>
</feature>
<keyword evidence="1" id="KW-0046">Antibiotic resistance</keyword>
<dbReference type="PANTHER" id="PTHR31438:SF1">
    <property type="entry name" value="LYSINE N-ACYLTRANSFERASE C17G9.06C-RELATED"/>
    <property type="match status" value="1"/>
</dbReference>
<accession>A9KFH2</accession>
<keyword evidence="3" id="KW-0808">Transferase</keyword>
<dbReference type="SUPFAM" id="SSF55729">
    <property type="entry name" value="Acyl-CoA N-acyltransferases (Nat)"/>
    <property type="match status" value="1"/>
</dbReference>
<dbReference type="KEGG" id="cbd:CBUD_0883"/>
<sequence length="200" mass="23854">MSYKLIKRKEKHMINLYKPIKSNLHFTQVTKKYKETILNWFKEKHVNEFYYGEGLQNTLRNLDLYCRGIDNNDRYSFDHWIAFYDEIPFSFIMTSPVIGPYDPADNYNKWYEENRKTFTLDLLIGPKEFLGKGLAHLMIQQFILTQYANADFFIIDPEKSNSKAIHVYEKVGFKKVDEFCPPHSSTAHLMMRLDVKDLKK</sequence>
<dbReference type="GO" id="GO:0046677">
    <property type="term" value="P:response to antibiotic"/>
    <property type="evidence" value="ECO:0007669"/>
    <property type="project" value="UniProtKB-KW"/>
</dbReference>
<name>A9KFH2_COXBN</name>
<dbReference type="EMBL" id="CP000733">
    <property type="protein sequence ID" value="ABS76667.2"/>
    <property type="molecule type" value="Genomic_DNA"/>
</dbReference>
<dbReference type="PROSITE" id="PS51186">
    <property type="entry name" value="GNAT"/>
    <property type="match status" value="1"/>
</dbReference>
<dbReference type="Pfam" id="PF13523">
    <property type="entry name" value="Acetyltransf_8"/>
    <property type="match status" value="1"/>
</dbReference>
<organism evidence="3 4">
    <name type="scientific">Coxiella burnetii (strain Dugway 5J108-111)</name>
    <dbReference type="NCBI Taxonomy" id="434922"/>
    <lineage>
        <taxon>Bacteria</taxon>
        <taxon>Pseudomonadati</taxon>
        <taxon>Pseudomonadota</taxon>
        <taxon>Gammaproteobacteria</taxon>
        <taxon>Legionellales</taxon>
        <taxon>Coxiellaceae</taxon>
        <taxon>Coxiella</taxon>
    </lineage>
</organism>
<dbReference type="Gene3D" id="3.40.630.30">
    <property type="match status" value="1"/>
</dbReference>
<proteinExistence type="predicted"/>